<dbReference type="Proteomes" id="UP001611383">
    <property type="component" value="Chromosome"/>
</dbReference>
<evidence type="ECO:0000256" key="1">
    <source>
        <dbReference type="SAM" id="MobiDB-lite"/>
    </source>
</evidence>
<dbReference type="RefSeq" id="WP_395815064.1">
    <property type="nucleotide sequence ID" value="NZ_CP043494.1"/>
</dbReference>
<organism evidence="2 3">
    <name type="scientific">Archangium minus</name>
    <dbReference type="NCBI Taxonomy" id="83450"/>
    <lineage>
        <taxon>Bacteria</taxon>
        <taxon>Pseudomonadati</taxon>
        <taxon>Myxococcota</taxon>
        <taxon>Myxococcia</taxon>
        <taxon>Myxococcales</taxon>
        <taxon>Cystobacterineae</taxon>
        <taxon>Archangiaceae</taxon>
        <taxon>Archangium</taxon>
    </lineage>
</organism>
<proteinExistence type="predicted"/>
<evidence type="ECO:0008006" key="4">
    <source>
        <dbReference type="Google" id="ProtNLM"/>
    </source>
</evidence>
<dbReference type="InterPro" id="IPR013783">
    <property type="entry name" value="Ig-like_fold"/>
</dbReference>
<reference evidence="2 3" key="1">
    <citation type="submission" date="2019-08" db="EMBL/GenBank/DDBJ databases">
        <title>Archangium and Cystobacter genomes.</title>
        <authorList>
            <person name="Chen I.-C.K."/>
            <person name="Wielgoss S."/>
        </authorList>
    </citation>
    <scope>NUCLEOTIDE SEQUENCE [LARGE SCALE GENOMIC DNA]</scope>
    <source>
        <strain evidence="2 3">Cbm 6</strain>
    </source>
</reference>
<dbReference type="Gene3D" id="2.60.40.10">
    <property type="entry name" value="Immunoglobulins"/>
    <property type="match status" value="1"/>
</dbReference>
<dbReference type="Gene3D" id="3.40.50.1820">
    <property type="entry name" value="alpha/beta hydrolase"/>
    <property type="match status" value="1"/>
</dbReference>
<sequence length="578" mass="63761">MRRVRMFQSCNPRHLAVALALLTTVLLDPQRSASAQSETEPLIPNGPQTLTVRVPPLQTVNEEEVLRVTVQVEGAQGNLRVFVDGLPPGAHWDELARTLTFQPDFIQGGWRHEVTFTAKDDQATTQARMTIAVRDTVRPPEPRIVQREELPGSLRLTLEQPTDTWLDSPGYAGRTFPAVVTVPLAAMAGNPMPVTVSLHGVGNWPPTTQVSTDRFIIQPSDPNLTYWWGYSESLPRGPVQGTAVPPYTARRVLALLEWVLRSYPGADPERVFVEGDSMGGAGALTLGLLDARHFAGVFAKHAQPVARAHRPWRLAQLSSLWGMPEEEVPDAQGLGVWSRLDLTRALRDEPGARSQFLFLEHGKDDPIIHFGSVVRPSPLTGASFYESLQSWHIGHVAVWDEGGHVEADPWLGHRWWDRGWNPRTDARTFLRRDLAFPAFSRSSWDGNPGSGGSGRQPWRNDSGYAGDPKIAGDTGWDGDVAGMLNRSLRWDTSALVDTQGRFLLPLRAVLGPGVTDTPVVDVTPRRVQRFHCLPGERIRWSFGKASGTVTAASDGSVTVPRLSLGVDWTPLVLERERS</sequence>
<feature type="region of interest" description="Disordered" evidence="1">
    <location>
        <begin position="445"/>
        <end position="471"/>
    </location>
</feature>
<name>A0ABY9WJA4_9BACT</name>
<dbReference type="EMBL" id="CP043494">
    <property type="protein sequence ID" value="WNG43655.1"/>
    <property type="molecule type" value="Genomic_DNA"/>
</dbReference>
<accession>A0ABY9WJA4</accession>
<gene>
    <name evidence="2" type="ORF">F0U60_05755</name>
</gene>
<evidence type="ECO:0000313" key="2">
    <source>
        <dbReference type="EMBL" id="WNG43655.1"/>
    </source>
</evidence>
<keyword evidence="3" id="KW-1185">Reference proteome</keyword>
<evidence type="ECO:0000313" key="3">
    <source>
        <dbReference type="Proteomes" id="UP001611383"/>
    </source>
</evidence>
<dbReference type="InterPro" id="IPR029058">
    <property type="entry name" value="AB_hydrolase_fold"/>
</dbReference>
<protein>
    <recommendedName>
        <fullName evidence="4">Peptidase S9 prolyl oligopeptidase catalytic domain-containing protein</fullName>
    </recommendedName>
</protein>
<dbReference type="SUPFAM" id="SSF53474">
    <property type="entry name" value="alpha/beta-Hydrolases"/>
    <property type="match status" value="1"/>
</dbReference>